<comment type="similarity">
    <text evidence="1">Belongs to the PPR family. P subfamily.</text>
</comment>
<evidence type="ECO:0000313" key="3">
    <source>
        <dbReference type="EMBL" id="KVH91306.1"/>
    </source>
</evidence>
<dbReference type="InterPro" id="IPR011990">
    <property type="entry name" value="TPR-like_helical_dom_sf"/>
</dbReference>
<comment type="caution">
    <text evidence="3">The sequence shown here is derived from an EMBL/GenBank/DDBJ whole genome shotgun (WGS) entry which is preliminary data.</text>
</comment>
<evidence type="ECO:0000256" key="2">
    <source>
        <dbReference type="ARBA" id="ARBA00022737"/>
    </source>
</evidence>
<dbReference type="Proteomes" id="UP000243975">
    <property type="component" value="Unassembled WGS sequence"/>
</dbReference>
<evidence type="ECO:0000256" key="1">
    <source>
        <dbReference type="ARBA" id="ARBA00007626"/>
    </source>
</evidence>
<dbReference type="Gramene" id="KVH91306">
    <property type="protein sequence ID" value="KVH91306"/>
    <property type="gene ID" value="Ccrd_006674"/>
</dbReference>
<sequence length="182" mass="20828">MKKIPKQAVSFIVSNPFKGFAPASLLFPMTNFSFSELSSRIHLSQTILPQFYSNSALNHKPQFDRPRSMFEKITKLDNALELFDEMTQRQPLPSVVKFTQLLQTVTRMKHYSCSIDLFKQMVAISVPVDEYTLAIVIKCYCQLFHTSEGFAVVAYGLKRGVLPDVWIFTILLDGLILEDRNL</sequence>
<organism evidence="3 4">
    <name type="scientific">Cynara cardunculus var. scolymus</name>
    <name type="common">Globe artichoke</name>
    <name type="synonym">Cynara scolymus</name>
    <dbReference type="NCBI Taxonomy" id="59895"/>
    <lineage>
        <taxon>Eukaryota</taxon>
        <taxon>Viridiplantae</taxon>
        <taxon>Streptophyta</taxon>
        <taxon>Embryophyta</taxon>
        <taxon>Tracheophyta</taxon>
        <taxon>Spermatophyta</taxon>
        <taxon>Magnoliopsida</taxon>
        <taxon>eudicotyledons</taxon>
        <taxon>Gunneridae</taxon>
        <taxon>Pentapetalae</taxon>
        <taxon>asterids</taxon>
        <taxon>campanulids</taxon>
        <taxon>Asterales</taxon>
        <taxon>Asteraceae</taxon>
        <taxon>Carduoideae</taxon>
        <taxon>Cardueae</taxon>
        <taxon>Carduinae</taxon>
        <taxon>Cynara</taxon>
    </lineage>
</organism>
<protein>
    <recommendedName>
        <fullName evidence="5">Pentatricopeptide repeat-containing protein</fullName>
    </recommendedName>
</protein>
<keyword evidence="4" id="KW-1185">Reference proteome</keyword>
<reference evidence="3 4" key="1">
    <citation type="journal article" date="2016" name="Sci. Rep.">
        <title>The genome sequence of the outbreeding globe artichoke constructed de novo incorporating a phase-aware low-pass sequencing strategy of F1 progeny.</title>
        <authorList>
            <person name="Scaglione D."/>
            <person name="Reyes-Chin-Wo S."/>
            <person name="Acquadro A."/>
            <person name="Froenicke L."/>
            <person name="Portis E."/>
            <person name="Beitel C."/>
            <person name="Tirone M."/>
            <person name="Mauro R."/>
            <person name="Lo Monaco A."/>
            <person name="Mauromicale G."/>
            <person name="Faccioli P."/>
            <person name="Cattivelli L."/>
            <person name="Rieseberg L."/>
            <person name="Michelmore R."/>
            <person name="Lanteri S."/>
        </authorList>
    </citation>
    <scope>NUCLEOTIDE SEQUENCE [LARGE SCALE GENOMIC DNA]</scope>
    <source>
        <strain evidence="3">2C</strain>
    </source>
</reference>
<proteinExistence type="inferred from homology"/>
<dbReference type="Gene3D" id="1.25.40.10">
    <property type="entry name" value="Tetratricopeptide repeat domain"/>
    <property type="match status" value="1"/>
</dbReference>
<dbReference type="PANTHER" id="PTHR47941">
    <property type="entry name" value="PENTATRICOPEPTIDE REPEAT-CONTAINING PROTEIN 3, MITOCHONDRIAL"/>
    <property type="match status" value="1"/>
</dbReference>
<dbReference type="EMBL" id="LEKV01005052">
    <property type="protein sequence ID" value="KVH91306.1"/>
    <property type="molecule type" value="Genomic_DNA"/>
</dbReference>
<name>A0A103XIA3_CYNCS</name>
<gene>
    <name evidence="3" type="ORF">Ccrd_006674</name>
</gene>
<evidence type="ECO:0000313" key="4">
    <source>
        <dbReference type="Proteomes" id="UP000243975"/>
    </source>
</evidence>
<keyword evidence="2" id="KW-0677">Repeat</keyword>
<dbReference type="AlphaFoldDB" id="A0A103XIA3"/>
<accession>A0A103XIA3</accession>
<evidence type="ECO:0008006" key="5">
    <source>
        <dbReference type="Google" id="ProtNLM"/>
    </source>
</evidence>